<dbReference type="PANTHER" id="PTHR47027">
    <property type="entry name" value="REVERSE TRANSCRIPTASE DOMAIN-CONTAINING PROTEIN"/>
    <property type="match status" value="1"/>
</dbReference>
<comment type="caution">
    <text evidence="2">The sequence shown here is derived from an EMBL/GenBank/DDBJ whole genome shotgun (WGS) entry which is preliminary data.</text>
</comment>
<dbReference type="PANTHER" id="PTHR47027:SF20">
    <property type="entry name" value="REVERSE TRANSCRIPTASE-LIKE PROTEIN WITH RNA-DIRECTED DNA POLYMERASE DOMAIN"/>
    <property type="match status" value="1"/>
</dbReference>
<gene>
    <name evidence="2" type="ORF">MEDL_11382</name>
</gene>
<keyword evidence="3" id="KW-1185">Reference proteome</keyword>
<evidence type="ECO:0000313" key="2">
    <source>
        <dbReference type="EMBL" id="CAG2196496.1"/>
    </source>
</evidence>
<protein>
    <recommendedName>
        <fullName evidence="1">Reverse transcriptase domain-containing protein</fullName>
    </recommendedName>
</protein>
<dbReference type="EMBL" id="CAJPWZ010000559">
    <property type="protein sequence ID" value="CAG2196496.1"/>
    <property type="molecule type" value="Genomic_DNA"/>
</dbReference>
<dbReference type="CDD" id="cd01650">
    <property type="entry name" value="RT_nLTR_like"/>
    <property type="match status" value="1"/>
</dbReference>
<sequence>MEINLEDGSVSTDPISVLNKWKNDFSSMLNVENCIQPSENVDSKDQDKCDYLLDCEITSEEIFNFVCLMCYNTGKVPVLWAKGVIVPVPKCSSSDPRDPLSYRGITLAPATYKLYCGVLDCRLREKFDASDIIHDEQNGFRKDRNTIDHLLSITSIIESRKLRKQSTYAAFIDFKKAYDTINRALLFSKLELLGVSSKMIKALRSLYNNVQSCIKLNGILSDWFPVNTGLKQGCIISPLLFNFFINDLIDEVKKLNVGISIGEEKVCIMLYADDVVFLTESESELQIILNTLEGTYIINDEIVDEKRLARLAQGTGRMYKSYSRLPLVFISSLLL</sequence>
<dbReference type="Proteomes" id="UP000683360">
    <property type="component" value="Unassembled WGS sequence"/>
</dbReference>
<dbReference type="SUPFAM" id="SSF56672">
    <property type="entry name" value="DNA/RNA polymerases"/>
    <property type="match status" value="1"/>
</dbReference>
<evidence type="ECO:0000259" key="1">
    <source>
        <dbReference type="PROSITE" id="PS50878"/>
    </source>
</evidence>
<dbReference type="OrthoDB" id="6142323at2759"/>
<evidence type="ECO:0000313" key="3">
    <source>
        <dbReference type="Proteomes" id="UP000683360"/>
    </source>
</evidence>
<dbReference type="InterPro" id="IPR043502">
    <property type="entry name" value="DNA/RNA_pol_sf"/>
</dbReference>
<organism evidence="2 3">
    <name type="scientific">Mytilus edulis</name>
    <name type="common">Blue mussel</name>
    <dbReference type="NCBI Taxonomy" id="6550"/>
    <lineage>
        <taxon>Eukaryota</taxon>
        <taxon>Metazoa</taxon>
        <taxon>Spiralia</taxon>
        <taxon>Lophotrochozoa</taxon>
        <taxon>Mollusca</taxon>
        <taxon>Bivalvia</taxon>
        <taxon>Autobranchia</taxon>
        <taxon>Pteriomorphia</taxon>
        <taxon>Mytilida</taxon>
        <taxon>Mytiloidea</taxon>
        <taxon>Mytilidae</taxon>
        <taxon>Mytilinae</taxon>
        <taxon>Mytilus</taxon>
    </lineage>
</organism>
<accession>A0A8S3QI63</accession>
<reference evidence="2" key="1">
    <citation type="submission" date="2021-03" db="EMBL/GenBank/DDBJ databases">
        <authorList>
            <person name="Bekaert M."/>
        </authorList>
    </citation>
    <scope>NUCLEOTIDE SEQUENCE</scope>
</reference>
<name>A0A8S3QI63_MYTED</name>
<proteinExistence type="predicted"/>
<dbReference type="PROSITE" id="PS50878">
    <property type="entry name" value="RT_POL"/>
    <property type="match status" value="1"/>
</dbReference>
<feature type="domain" description="Reverse transcriptase" evidence="1">
    <location>
        <begin position="69"/>
        <end position="334"/>
    </location>
</feature>
<dbReference type="Pfam" id="PF00078">
    <property type="entry name" value="RVT_1"/>
    <property type="match status" value="1"/>
</dbReference>
<dbReference type="InterPro" id="IPR000477">
    <property type="entry name" value="RT_dom"/>
</dbReference>
<dbReference type="AlphaFoldDB" id="A0A8S3QI63"/>